<dbReference type="Proteomes" id="UP000288227">
    <property type="component" value="Unassembled WGS sequence"/>
</dbReference>
<evidence type="ECO:0000313" key="3">
    <source>
        <dbReference type="EMBL" id="GCC52640.1"/>
    </source>
</evidence>
<dbReference type="Pfam" id="PF18962">
    <property type="entry name" value="Por_Secre_tail"/>
    <property type="match status" value="1"/>
</dbReference>
<comment type="caution">
    <text evidence="3">The sequence shown here is derived from an EMBL/GenBank/DDBJ whole genome shotgun (WGS) entry which is preliminary data.</text>
</comment>
<evidence type="ECO:0000313" key="4">
    <source>
        <dbReference type="Proteomes" id="UP000288227"/>
    </source>
</evidence>
<dbReference type="OrthoDB" id="9816120at2"/>
<dbReference type="PANTHER" id="PTHR44103">
    <property type="entry name" value="PROPROTEIN CONVERTASE P"/>
    <property type="match status" value="1"/>
</dbReference>
<accession>A0A401UCN6</accession>
<evidence type="ECO:0000259" key="2">
    <source>
        <dbReference type="Pfam" id="PF18962"/>
    </source>
</evidence>
<dbReference type="Gene3D" id="2.130.10.130">
    <property type="entry name" value="Integrin alpha, N-terminal"/>
    <property type="match status" value="3"/>
</dbReference>
<reference evidence="3 4" key="1">
    <citation type="submission" date="2018-11" db="EMBL/GenBank/DDBJ databases">
        <title>Chryseotalea sanarue gen. nov., sp., nov., a member of the family Cytophagaceae, isolated from a brackish lake in Hamamatsu Japan.</title>
        <authorList>
            <person name="Maejima Y."/>
            <person name="Iino T."/>
            <person name="Muraguchi Y."/>
            <person name="Fukuda K."/>
            <person name="Ohkuma M."/>
            <person name="Moriuchi R."/>
            <person name="Dohra H."/>
            <person name="Kimbara K."/>
            <person name="Shintani M."/>
        </authorList>
    </citation>
    <scope>NUCLEOTIDE SEQUENCE [LARGE SCALE GENOMIC DNA]</scope>
    <source>
        <strain evidence="3 4">Ys</strain>
    </source>
</reference>
<keyword evidence="4" id="KW-1185">Reference proteome</keyword>
<dbReference type="InterPro" id="IPR013517">
    <property type="entry name" value="FG-GAP"/>
</dbReference>
<proteinExistence type="predicted"/>
<dbReference type="InterPro" id="IPR028994">
    <property type="entry name" value="Integrin_alpha_N"/>
</dbReference>
<dbReference type="PANTHER" id="PTHR44103:SF1">
    <property type="entry name" value="PROPROTEIN CONVERTASE P"/>
    <property type="match status" value="1"/>
</dbReference>
<name>A0A401UCN6_9BACT</name>
<dbReference type="NCBIfam" id="TIGR04183">
    <property type="entry name" value="Por_Secre_tail"/>
    <property type="match status" value="1"/>
</dbReference>
<dbReference type="InterPro" id="IPR026444">
    <property type="entry name" value="Secre_tail"/>
</dbReference>
<sequence>MRFIALLLIVSTTAWGQYAYEADFSIPVRTVDDQLLAQPWAGGINAVQVNTLDINNDGVEDLILFDRTANKVLTYLVQNQQYNYAPAYETLFPNDLANFLLLRDFNGDGKKDIFTGNPFGIKVYLNNSSGDMLSWQHLLFQNSNVLLTTGFSGKTNIQLQADDVPTIADMDGDGDLDVLCMNFSGSGKIEYHKNVGTLNSPDFVRTTQSWGGLTECGCGAFAFNNTTCVSNGRIQHAGGKFLLALDVNADNQMDLIFSESECDQLYLFINEGTSENAVFTQAAIFPDNLKENGLYPIAFYEDLDFDNIKDLIISPGVFERSDDVTDFSQSLYFHKNMLSNNNPQFAASLNFLQNEMIDLGENACPAFFDYDGDGDDDLFIGVFGIQQDAVFRAALSLYENTGDQHPSFKFVTNDYANLSTYKLYNLKPQFTDINRDGITDLVFTATNQDGQTLLHYILNNSSTALSLQNTITETSFTVFFNENIHISDINNDGLPDALVGKANGAVEYWKNNGSAQLPSWQRESTAFLDIDQSFVRQNPSILISDTNNDAKQDLIIGLQDGTIQILSDFNTAVSFDNAEKELTFNPLSRQFEVRNFGGPVWTSSFSTTSQNYLVIGNHLGGLQLLKAKTPENNFSVFPNPASKNQSIFIESTTAGVVQIYSAQGQFISSANALKGTSELSFAMLSAGVYLLRFSGNGATITRRLIIY</sequence>
<organism evidence="3 4">
    <name type="scientific">Chryseotalea sanaruensis</name>
    <dbReference type="NCBI Taxonomy" id="2482724"/>
    <lineage>
        <taxon>Bacteria</taxon>
        <taxon>Pseudomonadati</taxon>
        <taxon>Bacteroidota</taxon>
        <taxon>Cytophagia</taxon>
        <taxon>Cytophagales</taxon>
        <taxon>Chryseotaleaceae</taxon>
        <taxon>Chryseotalea</taxon>
    </lineage>
</organism>
<dbReference type="EMBL" id="BHXQ01000005">
    <property type="protein sequence ID" value="GCC52640.1"/>
    <property type="molecule type" value="Genomic_DNA"/>
</dbReference>
<feature type="domain" description="Secretion system C-terminal sorting" evidence="2">
    <location>
        <begin position="636"/>
        <end position="706"/>
    </location>
</feature>
<gene>
    <name evidence="3" type="ORF">SanaruYs_28770</name>
</gene>
<evidence type="ECO:0000256" key="1">
    <source>
        <dbReference type="ARBA" id="ARBA00022729"/>
    </source>
</evidence>
<dbReference type="RefSeq" id="WP_127123296.1">
    <property type="nucleotide sequence ID" value="NZ_BHXQ01000005.1"/>
</dbReference>
<dbReference type="SUPFAM" id="SSF69318">
    <property type="entry name" value="Integrin alpha N-terminal domain"/>
    <property type="match status" value="2"/>
</dbReference>
<dbReference type="Pfam" id="PF13517">
    <property type="entry name" value="FG-GAP_3"/>
    <property type="match status" value="2"/>
</dbReference>
<protein>
    <submittedName>
        <fullName evidence="3">T9SS C-terminal target domain-containing protein</fullName>
    </submittedName>
</protein>
<keyword evidence="1" id="KW-0732">Signal</keyword>
<dbReference type="AlphaFoldDB" id="A0A401UCN6"/>